<evidence type="ECO:0000313" key="1">
    <source>
        <dbReference type="EMBL" id="MEE6128360.1"/>
    </source>
</evidence>
<name>A0ABU7R0N9_9FLAO</name>
<dbReference type="InterPro" id="IPR011050">
    <property type="entry name" value="Pectin_lyase_fold/virulence"/>
</dbReference>
<keyword evidence="2" id="KW-1185">Reference proteome</keyword>
<organism evidence="1 2">
    <name type="scientific">Chryseobacterium arthrosphaerae</name>
    <dbReference type="NCBI Taxonomy" id="651561"/>
    <lineage>
        <taxon>Bacteria</taxon>
        <taxon>Pseudomonadati</taxon>
        <taxon>Bacteroidota</taxon>
        <taxon>Flavobacteriia</taxon>
        <taxon>Flavobacteriales</taxon>
        <taxon>Weeksellaceae</taxon>
        <taxon>Chryseobacterium group</taxon>
        <taxon>Chryseobacterium</taxon>
    </lineage>
</organism>
<comment type="caution">
    <text evidence="1">The sequence shown here is derived from an EMBL/GenBank/DDBJ whole genome shotgun (WGS) entry which is preliminary data.</text>
</comment>
<dbReference type="RefSeq" id="WP_241309405.1">
    <property type="nucleotide sequence ID" value="NZ_JAKYXJ010000002.1"/>
</dbReference>
<dbReference type="Proteomes" id="UP001350005">
    <property type="component" value="Unassembled WGS sequence"/>
</dbReference>
<dbReference type="EMBL" id="JAZGJU010000026">
    <property type="protein sequence ID" value="MEE6128360.1"/>
    <property type="molecule type" value="Genomic_DNA"/>
</dbReference>
<accession>A0ABU7R0N9</accession>
<protein>
    <submittedName>
        <fullName evidence="1">Uncharacterized protein</fullName>
    </submittedName>
</protein>
<evidence type="ECO:0000313" key="2">
    <source>
        <dbReference type="Proteomes" id="UP001350005"/>
    </source>
</evidence>
<gene>
    <name evidence="1" type="ORF">V2E39_13280</name>
</gene>
<sequence length="479" mass="52489">MNTLNLLETNDFPTSNINVNQVTIVTLIDSSTKELANFKKVTSGTPVADGIMYLQKDGVLFERDYNGVINPEWFGPGKTHIELKAAIKAAQVNDTILIRGQYRCSEQIKINKALMFLGQNYINGNDVGGNKSSRINFNDFANDPAIDSCIEAKASLCIRNLVIFGNSMPGKIGINVINVSKTPDYSLTLDSAVVQNFEIGVKITEGYYNRFVNSYIGYCPTCLVLDKCYNVFASSLSIRAGYEKSTSLNDKGIVLYNGTNMTMFGGSVESFSDAGISLYSSKISCLGIYFEAANGTDKTSCIRLMDNNCRSATISCHVYLQNKHASSFVHALPAVTSAYVYSKNNHFEYETEWFVSTYRFEGTNFEEYTIDISGDNYKNDLIAGSSYTSITSASLKKGKGRIQIVYPSGHELAGTLLTNLNTASPYQYNAVTDPENGMITTFANSGYSGDDGAGLQGTIGYVPYTAVYENGAWKKIPKL</sequence>
<proteinExistence type="predicted"/>
<dbReference type="SUPFAM" id="SSF51126">
    <property type="entry name" value="Pectin lyase-like"/>
    <property type="match status" value="1"/>
</dbReference>
<reference evidence="1 2" key="1">
    <citation type="submission" date="2024-01" db="EMBL/GenBank/DDBJ databases">
        <title>Whole genome of Chryseobacterium arthrosphaerae NNCa 2741.</title>
        <authorList>
            <person name="Boriskina E.V."/>
            <person name="Gordinskaya N.A."/>
            <person name="Kropotov V.S."/>
            <person name="Alekseeva A.E."/>
            <person name="Makhova M.A."/>
            <person name="Kryazhev D.V."/>
            <person name="Shkurkina I.S."/>
        </authorList>
    </citation>
    <scope>NUCLEOTIDE SEQUENCE [LARGE SCALE GENOMIC DNA]</scope>
    <source>
        <strain evidence="1 2">NNCa 2741</strain>
    </source>
</reference>